<proteinExistence type="predicted"/>
<evidence type="ECO:0000313" key="1">
    <source>
        <dbReference type="EMBL" id="KAH7921710.1"/>
    </source>
</evidence>
<evidence type="ECO:0000313" key="2">
    <source>
        <dbReference type="Proteomes" id="UP000790709"/>
    </source>
</evidence>
<gene>
    <name evidence="1" type="ORF">BV22DRAFT_1176335</name>
</gene>
<accession>A0ACB8B8Q9</accession>
<dbReference type="EMBL" id="MU266514">
    <property type="protein sequence ID" value="KAH7921710.1"/>
    <property type="molecule type" value="Genomic_DNA"/>
</dbReference>
<comment type="caution">
    <text evidence="1">The sequence shown here is derived from an EMBL/GenBank/DDBJ whole genome shotgun (WGS) entry which is preliminary data.</text>
</comment>
<keyword evidence="2" id="KW-1185">Reference proteome</keyword>
<dbReference type="Proteomes" id="UP000790709">
    <property type="component" value="Unassembled WGS sequence"/>
</dbReference>
<organism evidence="1 2">
    <name type="scientific">Leucogyrophana mollusca</name>
    <dbReference type="NCBI Taxonomy" id="85980"/>
    <lineage>
        <taxon>Eukaryota</taxon>
        <taxon>Fungi</taxon>
        <taxon>Dikarya</taxon>
        <taxon>Basidiomycota</taxon>
        <taxon>Agaricomycotina</taxon>
        <taxon>Agaricomycetes</taxon>
        <taxon>Agaricomycetidae</taxon>
        <taxon>Boletales</taxon>
        <taxon>Boletales incertae sedis</taxon>
        <taxon>Leucogyrophana</taxon>
    </lineage>
</organism>
<sequence length="1598" mass="173809">MASKAANIPSTSFLSSSSSHLPPTVSVSDELLSSILPLPDNPCIVCATYIAAPDVIQVYEPLEVGRRHLVERNKSLSFSESLLPSVNLHRDASALHVFSVTSRDHMDTCKSSYRSLSLDGLILSELLSFQPQDLYPCSSHCADQRSPCASCLQLPSVPFASGSNFGSASLLPRKPLRKVYAHFLDAARSRLIDDIVEASRDKSRRTSARRLRNGFLLGSPRTAFEWGTDWQHNAQLRLLHLTPSRLEIHFVIRGTHYVPLYPSLPLPTGTPITLLPYAIPAFFLASYIGPASRLTAQFEQSLSGLGAGDWKFPPPAFPSSMSKQKNHRADSSVSKDAIYVIAWLAVQNKQGEDKGMPVIWPSRLCVSFLPSSPSAHARRVLSYIPELPSQLQPSPPPPPPPAISVETSSPVDQDQTPISPPHSIPMTRPITRRTRSSPASESIRAFRSLTLARSVNIEQVATEIGSYVESVAREREKERERIRRERETAHVSASPRGIVTPPAGAGPTPGSSSTPTVSVEIPSALPVPPANSPVPPDTTSAAQASHAISHTFYPSPPVTNGPQSVTTEPQALYITGTPDPLAAAPPASVGGLSQSDSVSGLSAYDPFASMDSSWAQPANDFINMGITYEMGFDMNMDTIPTGSGGGNGNADRLGMDFEDGFTFTDDDFSFFDRPSAPSRPTAAAPMPLEDPAGLTPAAGPAPMGLSPSLFADASHFSSSGPIVTSAHQYSSPWTTTGTAEGFTPRFVDHHMHDLITPAPDLMPSSPGMTTASHSAPATPQVHIFGHEHHRTPSAPHNFFDPIPFAPSHRIADSKYAMGKFALPSPPDEEDRTEPIPSLSSPIRISSWKLRYNAVTDPRIGVVRKLIGVKRKSFDQGSREHRNTPIWIQEHEDWASTTVIEDAEDVKSDVASEDDDIDDDVPPIASRAASTPPPSYLPLGPTLLYMHFRHPHLLPLSGPLKPPGAAVAPMGIPTTVPAFAPTPVSPAAALGTASEKSKSLEGAGYMVAREAVENTVWANAWRSNNIFLIPEKPASNIWHADISSLSEVIANISALGAPPSLKTFFDLGTVSLSQDSSLQLLEPPLLSVGKADSIIQVLPSAIRFREKLGLGPRGGKKDVCAFVFFEDEGPEKQQQAETWLNSISAMYDAKHLGSHAAGSSSLCPKDGIFPLHLESLRKSLVSLIATLPASHGSLVFYIVTPDSAMSLSSPLLRQVFTAVKNAQKTYSEARILFQFVPEYFMKSTNNSNIQDADMEALCFSVFRRVLLPVDRYMSRRLFDHGERSRSYFQEPPIIIARPLINRVQFTRQSPAETWDVIDRHTLLHVGYRISGCGKWLFAACVDQRGEAYDLGVWLTQEDSEAAAVGQVWNFAQQFARKASVEWHIVFAKLGLMSASELDAWANHLSTAASSPCDLPPFQATVLCVDRDMSWTTVQQVGSLSHQSSKRSPSKDLPKPVYLDTASATYALYPSTRIPVPTPPSSTQNGIDASFVPDCEDVPLYDTLHMLPISTAILVRPPVEVVHPLPTILHIHLLHTWKSPNSSFSISDNSMLREITRNFYELSVLGGFMFNLQEHPILPLHLEALEIMHDALRQGDIEQG</sequence>
<reference evidence="1" key="1">
    <citation type="journal article" date="2021" name="New Phytol.">
        <title>Evolutionary innovations through gain and loss of genes in the ectomycorrhizal Boletales.</title>
        <authorList>
            <person name="Wu G."/>
            <person name="Miyauchi S."/>
            <person name="Morin E."/>
            <person name="Kuo A."/>
            <person name="Drula E."/>
            <person name="Varga T."/>
            <person name="Kohler A."/>
            <person name="Feng B."/>
            <person name="Cao Y."/>
            <person name="Lipzen A."/>
            <person name="Daum C."/>
            <person name="Hundley H."/>
            <person name="Pangilinan J."/>
            <person name="Johnson J."/>
            <person name="Barry K."/>
            <person name="LaButti K."/>
            <person name="Ng V."/>
            <person name="Ahrendt S."/>
            <person name="Min B."/>
            <person name="Choi I.G."/>
            <person name="Park H."/>
            <person name="Plett J.M."/>
            <person name="Magnuson J."/>
            <person name="Spatafora J.W."/>
            <person name="Nagy L.G."/>
            <person name="Henrissat B."/>
            <person name="Grigoriev I.V."/>
            <person name="Yang Z.L."/>
            <person name="Xu J."/>
            <person name="Martin F.M."/>
        </authorList>
    </citation>
    <scope>NUCLEOTIDE SEQUENCE</scope>
    <source>
        <strain evidence="1">KUC20120723A-06</strain>
    </source>
</reference>
<protein>
    <submittedName>
        <fullName evidence="1">Uncharacterized protein</fullName>
    </submittedName>
</protein>
<name>A0ACB8B8Q9_9AGAM</name>